<dbReference type="GO" id="GO:0004497">
    <property type="term" value="F:monooxygenase activity"/>
    <property type="evidence" value="ECO:0007669"/>
    <property type="project" value="UniProtKB-KW"/>
</dbReference>
<reference evidence="6" key="1">
    <citation type="submission" date="2023-02" db="EMBL/GenBank/DDBJ databases">
        <title>Genome of toxic invasive species Heracleum sosnowskyi carries increased number of genes despite the absence of recent whole-genome duplications.</title>
        <authorList>
            <person name="Schelkunov M."/>
            <person name="Shtratnikova V."/>
            <person name="Makarenko M."/>
            <person name="Klepikova A."/>
            <person name="Omelchenko D."/>
            <person name="Novikova G."/>
            <person name="Obukhova E."/>
            <person name="Bogdanov V."/>
            <person name="Penin A."/>
            <person name="Logacheva M."/>
        </authorList>
    </citation>
    <scope>NUCLEOTIDE SEQUENCE</scope>
    <source>
        <strain evidence="6">Hsosn_3</strain>
        <tissue evidence="6">Leaf</tissue>
    </source>
</reference>
<dbReference type="Proteomes" id="UP001237642">
    <property type="component" value="Unassembled WGS sequence"/>
</dbReference>
<feature type="transmembrane region" description="Helical" evidence="4">
    <location>
        <begin position="12"/>
        <end position="28"/>
    </location>
</feature>
<dbReference type="PANTHER" id="PTHR45934">
    <property type="entry name" value="FAD/NAD(P)-BINDING OXIDOREDUCTASE FAMILY PROTEIN"/>
    <property type="match status" value="1"/>
</dbReference>
<keyword evidence="4" id="KW-1133">Transmembrane helix</keyword>
<dbReference type="EMBL" id="JAUIZM010000004">
    <property type="protein sequence ID" value="KAK1386782.1"/>
    <property type="molecule type" value="Genomic_DNA"/>
</dbReference>
<dbReference type="Pfam" id="PF08555">
    <property type="entry name" value="FAM32A"/>
    <property type="match status" value="1"/>
</dbReference>
<dbReference type="Gene3D" id="3.50.50.60">
    <property type="entry name" value="FAD/NAD(P)-binding domain"/>
    <property type="match status" value="1"/>
</dbReference>
<dbReference type="PRINTS" id="PR00420">
    <property type="entry name" value="RNGMNOXGNASE"/>
</dbReference>
<comment type="similarity">
    <text evidence="3">Belongs to the 3-hydroxybenzoate 6-hydroxylase family.</text>
</comment>
<proteinExistence type="inferred from homology"/>
<reference evidence="6" key="2">
    <citation type="submission" date="2023-05" db="EMBL/GenBank/DDBJ databases">
        <authorList>
            <person name="Schelkunov M.I."/>
        </authorList>
    </citation>
    <scope>NUCLEOTIDE SEQUENCE</scope>
    <source>
        <strain evidence="6">Hsosn_3</strain>
        <tissue evidence="6">Leaf</tissue>
    </source>
</reference>
<accession>A0AAD8IJ81</accession>
<dbReference type="PANTHER" id="PTHR45934:SF2">
    <property type="entry name" value="MONOOXYGENASE 1"/>
    <property type="match status" value="1"/>
</dbReference>
<evidence type="ECO:0000256" key="4">
    <source>
        <dbReference type="SAM" id="Phobius"/>
    </source>
</evidence>
<dbReference type="GO" id="GO:0071949">
    <property type="term" value="F:FAD binding"/>
    <property type="evidence" value="ECO:0007669"/>
    <property type="project" value="InterPro"/>
</dbReference>
<keyword evidence="4" id="KW-0812">Transmembrane</keyword>
<evidence type="ECO:0000256" key="1">
    <source>
        <dbReference type="ARBA" id="ARBA00023002"/>
    </source>
</evidence>
<keyword evidence="1" id="KW-0560">Oxidoreductase</keyword>
<dbReference type="InterPro" id="IPR002938">
    <property type="entry name" value="FAD-bd"/>
</dbReference>
<keyword evidence="7" id="KW-1185">Reference proteome</keyword>
<keyword evidence="2" id="KW-0503">Monooxygenase</keyword>
<evidence type="ECO:0000259" key="5">
    <source>
        <dbReference type="Pfam" id="PF01494"/>
    </source>
</evidence>
<dbReference type="SUPFAM" id="SSF51905">
    <property type="entry name" value="FAD/NAD(P)-binding domain"/>
    <property type="match status" value="1"/>
</dbReference>
<protein>
    <submittedName>
        <fullName evidence="6">FAD-dependent urate hydroxylase-like</fullName>
    </submittedName>
</protein>
<feature type="domain" description="FAD-binding" evidence="5">
    <location>
        <begin position="12"/>
        <end position="353"/>
    </location>
</feature>
<dbReference type="InterPro" id="IPR013865">
    <property type="entry name" value="FAM32A"/>
</dbReference>
<dbReference type="InterPro" id="IPR036188">
    <property type="entry name" value="FAD/NAD-bd_sf"/>
</dbReference>
<dbReference type="Pfam" id="PF01494">
    <property type="entry name" value="FAD_binding_3"/>
    <property type="match status" value="1"/>
</dbReference>
<evidence type="ECO:0000256" key="3">
    <source>
        <dbReference type="ARBA" id="ARBA00024018"/>
    </source>
</evidence>
<dbReference type="InterPro" id="IPR044560">
    <property type="entry name" value="MOase"/>
</dbReference>
<evidence type="ECO:0000256" key="2">
    <source>
        <dbReference type="ARBA" id="ARBA00023033"/>
    </source>
</evidence>
<organism evidence="6 7">
    <name type="scientific">Heracleum sosnowskyi</name>
    <dbReference type="NCBI Taxonomy" id="360622"/>
    <lineage>
        <taxon>Eukaryota</taxon>
        <taxon>Viridiplantae</taxon>
        <taxon>Streptophyta</taxon>
        <taxon>Embryophyta</taxon>
        <taxon>Tracheophyta</taxon>
        <taxon>Spermatophyta</taxon>
        <taxon>Magnoliopsida</taxon>
        <taxon>eudicotyledons</taxon>
        <taxon>Gunneridae</taxon>
        <taxon>Pentapetalae</taxon>
        <taxon>asterids</taxon>
        <taxon>campanulids</taxon>
        <taxon>Apiales</taxon>
        <taxon>Apiaceae</taxon>
        <taxon>Apioideae</taxon>
        <taxon>apioid superclade</taxon>
        <taxon>Tordylieae</taxon>
        <taxon>Tordyliinae</taxon>
        <taxon>Heracleum</taxon>
    </lineage>
</organism>
<sequence>MGAEGEVKHEELVIVGAGICGLATALAFHRKGIRCIVLERSESLRSSGVAIAIMPNGWRALHQLNVASILRQTASPILGRKDIWLDKNKQHDMPNIGGEARCLKRSDLIDTLYNALPPDVVKFGHQIISVKLDPQTSYPVVQLQDGSFIAAKVLIGCDGAKSTVADFLELKPTKLFALCSIRGLTNYPNGHPFAHESVRMRRNNVSVGRIPIDSKLVYWFVAHPWMQADSIDSVDTELIRQYTLNLVKGFPKEIIEMVKNSDLDSLCSTRLRYRAPWDLLLGSFRKGTVTVAGDAMHVMGPFLGQGGSAGLEDAIVLARSLAKKMSSTTTDPTIIVEALDHYVKERRMRIVRLSTQTYLTGLLITESTSLLVKFACIVLMAILFRDASEEEEEEEEGRYQINHKQESMSSYENVVGGKLKLKGKALDVKAGGLKKKKKKHSKSVNDEVSEVISNEALSGGNADLTDQYHEDMDDAQKFDGDKSAAPHIESLTPAERRYMEQRQKIDEHKLAKVANKSHRDRISDFNQYLANMSEHYDIPKVGPG</sequence>
<keyword evidence="4" id="KW-0472">Membrane</keyword>
<evidence type="ECO:0000313" key="7">
    <source>
        <dbReference type="Proteomes" id="UP001237642"/>
    </source>
</evidence>
<evidence type="ECO:0000313" key="6">
    <source>
        <dbReference type="EMBL" id="KAK1386782.1"/>
    </source>
</evidence>
<gene>
    <name evidence="6" type="ORF">POM88_014960</name>
</gene>
<name>A0AAD8IJ81_9APIA</name>
<comment type="caution">
    <text evidence="6">The sequence shown here is derived from an EMBL/GenBank/DDBJ whole genome shotgun (WGS) entry which is preliminary data.</text>
</comment>
<dbReference type="AlphaFoldDB" id="A0AAD8IJ81"/>